<dbReference type="GeneID" id="56587786"/>
<evidence type="ECO:0000256" key="4">
    <source>
        <dbReference type="ARBA" id="ARBA00012045"/>
    </source>
</evidence>
<dbReference type="STRING" id="123899.SAMEA3906487_00808"/>
<protein>
    <recommendedName>
        <fullName evidence="5 14">Adenine DNA glycosylase</fullName>
        <ecNumber evidence="4 14">3.2.2.31</ecNumber>
    </recommendedName>
</protein>
<dbReference type="GO" id="GO:0032357">
    <property type="term" value="F:oxidized purine DNA binding"/>
    <property type="evidence" value="ECO:0007669"/>
    <property type="project" value="TreeGrafter"/>
</dbReference>
<keyword evidence="9 16" id="KW-0378">Hydrolase</keyword>
<evidence type="ECO:0000256" key="14">
    <source>
        <dbReference type="RuleBase" id="RU365096"/>
    </source>
</evidence>
<dbReference type="InterPro" id="IPR011257">
    <property type="entry name" value="DNA_glycosylase"/>
</dbReference>
<dbReference type="SUPFAM" id="SSF55811">
    <property type="entry name" value="Nudix"/>
    <property type="match status" value="1"/>
</dbReference>
<dbReference type="GO" id="GO:0006284">
    <property type="term" value="P:base-excision repair"/>
    <property type="evidence" value="ECO:0007669"/>
    <property type="project" value="UniProtKB-UniRule"/>
</dbReference>
<dbReference type="CDD" id="cd00056">
    <property type="entry name" value="ENDO3c"/>
    <property type="match status" value="1"/>
</dbReference>
<dbReference type="CDD" id="cd03431">
    <property type="entry name" value="NUDIX_DNA_Glycosylase_C-MutY"/>
    <property type="match status" value="1"/>
</dbReference>
<evidence type="ECO:0000259" key="15">
    <source>
        <dbReference type="SMART" id="SM00478"/>
    </source>
</evidence>
<dbReference type="GO" id="GO:0006298">
    <property type="term" value="P:mismatch repair"/>
    <property type="evidence" value="ECO:0007669"/>
    <property type="project" value="TreeGrafter"/>
</dbReference>
<evidence type="ECO:0000256" key="1">
    <source>
        <dbReference type="ARBA" id="ARBA00000843"/>
    </source>
</evidence>
<dbReference type="GO" id="GO:0000701">
    <property type="term" value="F:purine-specific mismatch base pair DNA N-glycosylase activity"/>
    <property type="evidence" value="ECO:0007669"/>
    <property type="project" value="UniProtKB-EC"/>
</dbReference>
<dbReference type="NCBIfam" id="TIGR01084">
    <property type="entry name" value="mutY"/>
    <property type="match status" value="1"/>
</dbReference>
<evidence type="ECO:0000313" key="17">
    <source>
        <dbReference type="Proteomes" id="UP000076825"/>
    </source>
</evidence>
<dbReference type="InterPro" id="IPR029119">
    <property type="entry name" value="MutY_C"/>
</dbReference>
<dbReference type="PANTHER" id="PTHR42944:SF1">
    <property type="entry name" value="ADENINE DNA GLYCOSYLASE"/>
    <property type="match status" value="1"/>
</dbReference>
<keyword evidence="13 14" id="KW-0326">Glycosidase</keyword>
<keyword evidence="7" id="KW-0479">Metal-binding</keyword>
<keyword evidence="10 14" id="KW-0408">Iron</keyword>
<dbReference type="Gene3D" id="3.90.79.10">
    <property type="entry name" value="Nucleoside Triphosphate Pyrophosphohydrolase"/>
    <property type="match status" value="1"/>
</dbReference>
<dbReference type="InterPro" id="IPR015797">
    <property type="entry name" value="NUDIX_hydrolase-like_dom_sf"/>
</dbReference>
<dbReference type="Pfam" id="PF00730">
    <property type="entry name" value="HhH-GPD"/>
    <property type="match status" value="1"/>
</dbReference>
<evidence type="ECO:0000256" key="6">
    <source>
        <dbReference type="ARBA" id="ARBA00022485"/>
    </source>
</evidence>
<name>A0A157PDG6_9BORD</name>
<keyword evidence="11" id="KW-0411">Iron-sulfur</keyword>
<evidence type="ECO:0000256" key="12">
    <source>
        <dbReference type="ARBA" id="ARBA00023204"/>
    </source>
</evidence>
<evidence type="ECO:0000256" key="11">
    <source>
        <dbReference type="ARBA" id="ARBA00023014"/>
    </source>
</evidence>
<keyword evidence="12" id="KW-0234">DNA repair</keyword>
<dbReference type="InterPro" id="IPR044298">
    <property type="entry name" value="MIG/MutY"/>
</dbReference>
<dbReference type="InterPro" id="IPR005760">
    <property type="entry name" value="A/G_AdeGlyc_MutY"/>
</dbReference>
<dbReference type="SMART" id="SM00478">
    <property type="entry name" value="ENDO3c"/>
    <property type="match status" value="1"/>
</dbReference>
<reference evidence="16 17" key="1">
    <citation type="submission" date="2016-04" db="EMBL/GenBank/DDBJ databases">
        <authorList>
            <consortium name="Pathogen Informatics"/>
        </authorList>
    </citation>
    <scope>NUCLEOTIDE SEQUENCE [LARGE SCALE GENOMIC DNA]</scope>
    <source>
        <strain evidence="16 17">H044680328</strain>
    </source>
</reference>
<dbReference type="InterPro" id="IPR003265">
    <property type="entry name" value="HhH-GPD_domain"/>
</dbReference>
<evidence type="ECO:0000256" key="10">
    <source>
        <dbReference type="ARBA" id="ARBA00023004"/>
    </source>
</evidence>
<dbReference type="InterPro" id="IPR000445">
    <property type="entry name" value="HhH_motif"/>
</dbReference>
<dbReference type="SUPFAM" id="SSF48150">
    <property type="entry name" value="DNA-glycosylase"/>
    <property type="match status" value="1"/>
</dbReference>
<comment type="similarity">
    <text evidence="3 14">Belongs to the Nth/MutY family.</text>
</comment>
<dbReference type="GO" id="GO:0034039">
    <property type="term" value="F:8-oxo-7,8-dihydroguanine DNA N-glycosylase activity"/>
    <property type="evidence" value="ECO:0007669"/>
    <property type="project" value="TreeGrafter"/>
</dbReference>
<dbReference type="eggNOG" id="COG1194">
    <property type="taxonomic scope" value="Bacteria"/>
</dbReference>
<dbReference type="PATRIC" id="fig|123899.6.peg.781"/>
<evidence type="ECO:0000256" key="2">
    <source>
        <dbReference type="ARBA" id="ARBA00002933"/>
    </source>
</evidence>
<dbReference type="InterPro" id="IPR004036">
    <property type="entry name" value="Endonuclease-III-like_CS2"/>
</dbReference>
<dbReference type="GO" id="GO:0046872">
    <property type="term" value="F:metal ion binding"/>
    <property type="evidence" value="ECO:0007669"/>
    <property type="project" value="UniProtKB-UniRule"/>
</dbReference>
<dbReference type="RefSeq" id="WP_063491598.1">
    <property type="nucleotide sequence ID" value="NZ_CP016340.1"/>
</dbReference>
<evidence type="ECO:0000256" key="13">
    <source>
        <dbReference type="ARBA" id="ARBA00023295"/>
    </source>
</evidence>
<dbReference type="FunFam" id="1.10.340.30:FF:000002">
    <property type="entry name" value="Adenine DNA glycosylase"/>
    <property type="match status" value="1"/>
</dbReference>
<dbReference type="EC" id="3.2.2.31" evidence="4 14"/>
<comment type="catalytic activity">
    <reaction evidence="1 14">
        <text>Hydrolyzes free adenine bases from 7,8-dihydro-8-oxoguanine:adenine mismatched double-stranded DNA, leaving an apurinic site.</text>
        <dbReference type="EC" id="3.2.2.31"/>
    </reaction>
</comment>
<dbReference type="Gene3D" id="1.10.340.30">
    <property type="entry name" value="Hypothetical protein, domain 2"/>
    <property type="match status" value="1"/>
</dbReference>
<dbReference type="EMBL" id="LT546645">
    <property type="protein sequence ID" value="SAI67591.1"/>
    <property type="molecule type" value="Genomic_DNA"/>
</dbReference>
<sequence>MEFAALIAAWQTRHGRHLLPWQNTRDPYRIWLSEIMLQQTQVATVIPYYERFLARFPDVQALAAASQEDVMPYWAGLGYYARARNLHRCAQEVVALWGGRFPARAEDISTLPGIGRSTAAAIAAFAYGERSPIMDGNVKRVFARHFGIEGDPARRATEQQLWALAEAQVEAVPGLDMTAYTQGLMDLGATLCTRGRPDCERCPVQATCVARRDGRQLELPTPKARRAVPERSTGMLVLDFEGAILLQQRPSPGIWGGLWSLPEFDPGQDAASASRALGLEPTARYELASFAHTFTHYRLHIQPWYVPVRPGDLRSATVPERWVPADTLSEIALPAPVKKLLLGLAEAGLPGDTGLLR</sequence>
<evidence type="ECO:0000256" key="5">
    <source>
        <dbReference type="ARBA" id="ARBA00022023"/>
    </source>
</evidence>
<dbReference type="AlphaFoldDB" id="A0A157PDG6"/>
<dbReference type="PROSITE" id="PS01155">
    <property type="entry name" value="ENDONUCLEASE_III_2"/>
    <property type="match status" value="1"/>
</dbReference>
<organism evidence="16 17">
    <name type="scientific">Bordetella trematum</name>
    <dbReference type="NCBI Taxonomy" id="123899"/>
    <lineage>
        <taxon>Bacteria</taxon>
        <taxon>Pseudomonadati</taxon>
        <taxon>Pseudomonadota</taxon>
        <taxon>Betaproteobacteria</taxon>
        <taxon>Burkholderiales</taxon>
        <taxon>Alcaligenaceae</taxon>
        <taxon>Bordetella</taxon>
    </lineage>
</organism>
<evidence type="ECO:0000256" key="7">
    <source>
        <dbReference type="ARBA" id="ARBA00022723"/>
    </source>
</evidence>
<dbReference type="KEGG" id="btrm:SAMEA390648700808"/>
<dbReference type="PANTHER" id="PTHR42944">
    <property type="entry name" value="ADENINE DNA GLYCOSYLASE"/>
    <property type="match status" value="1"/>
</dbReference>
<gene>
    <name evidence="16" type="primary">micA</name>
    <name evidence="16" type="ORF">SAMEA3906487_00808</name>
</gene>
<evidence type="ECO:0000256" key="3">
    <source>
        <dbReference type="ARBA" id="ARBA00008343"/>
    </source>
</evidence>
<dbReference type="InterPro" id="IPR023170">
    <property type="entry name" value="HhH_base_excis_C"/>
</dbReference>
<comment type="cofactor">
    <cofactor evidence="14">
        <name>[4Fe-4S] cluster</name>
        <dbReference type="ChEBI" id="CHEBI:49883"/>
    </cofactor>
    <text evidence="14">Binds 1 [4Fe-4S] cluster.</text>
</comment>
<proteinExistence type="inferred from homology"/>
<evidence type="ECO:0000256" key="8">
    <source>
        <dbReference type="ARBA" id="ARBA00022763"/>
    </source>
</evidence>
<dbReference type="GO" id="GO:0051539">
    <property type="term" value="F:4 iron, 4 sulfur cluster binding"/>
    <property type="evidence" value="ECO:0007669"/>
    <property type="project" value="UniProtKB-UniRule"/>
</dbReference>
<dbReference type="Pfam" id="PF00633">
    <property type="entry name" value="HHH"/>
    <property type="match status" value="1"/>
</dbReference>
<comment type="function">
    <text evidence="2">Adenine glycosylase active on G-A mispairs. MutY also corrects error-prone DNA synthesis past GO lesions which are due to the oxidatively damaged form of guanine: 7,8-dihydro-8-oxoguanine (8-oxo-dGTP).</text>
</comment>
<keyword evidence="6" id="KW-0004">4Fe-4S</keyword>
<feature type="domain" description="HhH-GPD" evidence="15">
    <location>
        <begin position="36"/>
        <end position="190"/>
    </location>
</feature>
<keyword evidence="17" id="KW-1185">Reference proteome</keyword>
<dbReference type="Proteomes" id="UP000076825">
    <property type="component" value="Chromosome 1"/>
</dbReference>
<dbReference type="Pfam" id="PF14815">
    <property type="entry name" value="NUDIX_4"/>
    <property type="match status" value="1"/>
</dbReference>
<keyword evidence="8 14" id="KW-0227">DNA damage</keyword>
<dbReference type="Gene3D" id="1.10.1670.10">
    <property type="entry name" value="Helix-hairpin-Helix base-excision DNA repair enzymes (C-terminal)"/>
    <property type="match status" value="1"/>
</dbReference>
<evidence type="ECO:0000313" key="16">
    <source>
        <dbReference type="EMBL" id="SAI67591.1"/>
    </source>
</evidence>
<dbReference type="GO" id="GO:0035485">
    <property type="term" value="F:adenine/guanine mispair binding"/>
    <property type="evidence" value="ECO:0007669"/>
    <property type="project" value="TreeGrafter"/>
</dbReference>
<accession>A0A157PDG6</accession>
<evidence type="ECO:0000256" key="9">
    <source>
        <dbReference type="ARBA" id="ARBA00022801"/>
    </source>
</evidence>